<gene>
    <name evidence="1" type="ORF">HHI36_002587</name>
</gene>
<accession>A0ABD2PAX1</accession>
<comment type="caution">
    <text evidence="1">The sequence shown here is derived from an EMBL/GenBank/DDBJ whole genome shotgun (WGS) entry which is preliminary data.</text>
</comment>
<reference evidence="1 2" key="1">
    <citation type="journal article" date="2021" name="BMC Biol.">
        <title>Horizontally acquired antibacterial genes associated with adaptive radiation of ladybird beetles.</title>
        <authorList>
            <person name="Li H.S."/>
            <person name="Tang X.F."/>
            <person name="Huang Y.H."/>
            <person name="Xu Z.Y."/>
            <person name="Chen M.L."/>
            <person name="Du X.Y."/>
            <person name="Qiu B.Y."/>
            <person name="Chen P.T."/>
            <person name="Zhang W."/>
            <person name="Slipinski A."/>
            <person name="Escalona H.E."/>
            <person name="Waterhouse R.M."/>
            <person name="Zwick A."/>
            <person name="Pang H."/>
        </authorList>
    </citation>
    <scope>NUCLEOTIDE SEQUENCE [LARGE SCALE GENOMIC DNA]</scope>
    <source>
        <strain evidence="1">SYSU2018</strain>
    </source>
</reference>
<keyword evidence="2" id="KW-1185">Reference proteome</keyword>
<evidence type="ECO:0000313" key="2">
    <source>
        <dbReference type="Proteomes" id="UP001516400"/>
    </source>
</evidence>
<dbReference type="AlphaFoldDB" id="A0ABD2PAX1"/>
<protein>
    <submittedName>
        <fullName evidence="1">Uncharacterized protein</fullName>
    </submittedName>
</protein>
<proteinExistence type="predicted"/>
<organism evidence="1 2">
    <name type="scientific">Cryptolaemus montrouzieri</name>
    <dbReference type="NCBI Taxonomy" id="559131"/>
    <lineage>
        <taxon>Eukaryota</taxon>
        <taxon>Metazoa</taxon>
        <taxon>Ecdysozoa</taxon>
        <taxon>Arthropoda</taxon>
        <taxon>Hexapoda</taxon>
        <taxon>Insecta</taxon>
        <taxon>Pterygota</taxon>
        <taxon>Neoptera</taxon>
        <taxon>Endopterygota</taxon>
        <taxon>Coleoptera</taxon>
        <taxon>Polyphaga</taxon>
        <taxon>Cucujiformia</taxon>
        <taxon>Coccinelloidea</taxon>
        <taxon>Coccinellidae</taxon>
        <taxon>Scymninae</taxon>
        <taxon>Scymnini</taxon>
        <taxon>Cryptolaemus</taxon>
    </lineage>
</organism>
<dbReference type="Proteomes" id="UP001516400">
    <property type="component" value="Unassembled WGS sequence"/>
</dbReference>
<name>A0ABD2PAX1_9CUCU</name>
<sequence>MNWIGCNVATLRDYSQAVKKPINTHENNMLKQSVMPVKENTTPEVFPHTSAVVKNDNHDKRAKRALLILGVNEDIQEFTDVTKEQIMTLKKVHEREDFFVEPLTVPEGAKSASFKIGAHFSIIKDLYDGNK</sequence>
<dbReference type="EMBL" id="JABFTP020000185">
    <property type="protein sequence ID" value="KAL3288139.1"/>
    <property type="molecule type" value="Genomic_DNA"/>
</dbReference>
<evidence type="ECO:0000313" key="1">
    <source>
        <dbReference type="EMBL" id="KAL3288139.1"/>
    </source>
</evidence>